<dbReference type="SMART" id="SM00347">
    <property type="entry name" value="HTH_MARR"/>
    <property type="match status" value="1"/>
</dbReference>
<proteinExistence type="predicted"/>
<feature type="region of interest" description="Disordered" evidence="1">
    <location>
        <begin position="153"/>
        <end position="195"/>
    </location>
</feature>
<dbReference type="AlphaFoldDB" id="A0A495A4B3"/>
<sequence>MDGSGSWHGDAGPQSRALRRVITLNQEIGYQVRRIMGLKDTDYTAMALLMRQPMGPTELARALHITTASATAMVDRLVRAGHVVREPHEADRRRMTVRALDGSKDQVAGHVVPMIHMVEDELATLDDAGRGAVLQFLTGTAVRMAEHLKQLRDRPVQVSTDANRSEPARTATTAATPAGASPAAQPHSETTARKA</sequence>
<dbReference type="Proteomes" id="UP000249516">
    <property type="component" value="Unassembled WGS sequence"/>
</dbReference>
<organism evidence="3 4">
    <name type="scientific">Kocuria tytonis</name>
    <dbReference type="NCBI Taxonomy" id="2054280"/>
    <lineage>
        <taxon>Bacteria</taxon>
        <taxon>Bacillati</taxon>
        <taxon>Actinomycetota</taxon>
        <taxon>Actinomycetes</taxon>
        <taxon>Micrococcales</taxon>
        <taxon>Micrococcaceae</taxon>
        <taxon>Kocuria</taxon>
    </lineage>
</organism>
<protein>
    <submittedName>
        <fullName evidence="3">MarR family transcriptional regulator</fullName>
    </submittedName>
</protein>
<dbReference type="SUPFAM" id="SSF46785">
    <property type="entry name" value="Winged helix' DNA-binding domain"/>
    <property type="match status" value="1"/>
</dbReference>
<dbReference type="InterPro" id="IPR036390">
    <property type="entry name" value="WH_DNA-bd_sf"/>
</dbReference>
<dbReference type="InterPro" id="IPR000835">
    <property type="entry name" value="HTH_MarR-typ"/>
</dbReference>
<dbReference type="PANTHER" id="PTHR33164">
    <property type="entry name" value="TRANSCRIPTIONAL REGULATOR, MARR FAMILY"/>
    <property type="match status" value="1"/>
</dbReference>
<gene>
    <name evidence="3" type="ORF">C1C97_012035</name>
</gene>
<accession>A0A495A4B3</accession>
<dbReference type="PANTHER" id="PTHR33164:SF43">
    <property type="entry name" value="HTH-TYPE TRANSCRIPTIONAL REPRESSOR YETL"/>
    <property type="match status" value="1"/>
</dbReference>
<feature type="domain" description="HTH marR-type" evidence="2">
    <location>
        <begin position="31"/>
        <end position="130"/>
    </location>
</feature>
<dbReference type="RefSeq" id="WP_121032073.1">
    <property type="nucleotide sequence ID" value="NZ_PNJG02000006.1"/>
</dbReference>
<dbReference type="InterPro" id="IPR039422">
    <property type="entry name" value="MarR/SlyA-like"/>
</dbReference>
<dbReference type="InterPro" id="IPR036388">
    <property type="entry name" value="WH-like_DNA-bd_sf"/>
</dbReference>
<dbReference type="GO" id="GO:0003700">
    <property type="term" value="F:DNA-binding transcription factor activity"/>
    <property type="evidence" value="ECO:0007669"/>
    <property type="project" value="InterPro"/>
</dbReference>
<keyword evidence="4" id="KW-1185">Reference proteome</keyword>
<comment type="caution">
    <text evidence="3">The sequence shown here is derived from an EMBL/GenBank/DDBJ whole genome shotgun (WGS) entry which is preliminary data.</text>
</comment>
<evidence type="ECO:0000313" key="4">
    <source>
        <dbReference type="Proteomes" id="UP000249516"/>
    </source>
</evidence>
<reference evidence="3 4" key="1">
    <citation type="submission" date="2018-10" db="EMBL/GenBank/DDBJ databases">
        <title>Kocuria tytouropygialis sp. nov., isolated from the uropygial gland of an American barn owl (Tyto furcata).</title>
        <authorList>
            <person name="Braun M.S."/>
            <person name="Wang E."/>
            <person name="Zimmermann S."/>
            <person name="Wagner H."/>
            <person name="Wink M."/>
        </authorList>
    </citation>
    <scope>NUCLEOTIDE SEQUENCE [LARGE SCALE GENOMIC DNA]</scope>
    <source>
        <strain evidence="3 4">442</strain>
    </source>
</reference>
<dbReference type="Pfam" id="PF12802">
    <property type="entry name" value="MarR_2"/>
    <property type="match status" value="1"/>
</dbReference>
<feature type="compositionally biased region" description="Low complexity" evidence="1">
    <location>
        <begin position="168"/>
        <end position="186"/>
    </location>
</feature>
<evidence type="ECO:0000256" key="1">
    <source>
        <dbReference type="SAM" id="MobiDB-lite"/>
    </source>
</evidence>
<dbReference type="GO" id="GO:0006950">
    <property type="term" value="P:response to stress"/>
    <property type="evidence" value="ECO:0007669"/>
    <property type="project" value="TreeGrafter"/>
</dbReference>
<dbReference type="Gene3D" id="1.10.10.10">
    <property type="entry name" value="Winged helix-like DNA-binding domain superfamily/Winged helix DNA-binding domain"/>
    <property type="match status" value="1"/>
</dbReference>
<dbReference type="OrthoDB" id="162531at2"/>
<evidence type="ECO:0000313" key="3">
    <source>
        <dbReference type="EMBL" id="RKQ33137.1"/>
    </source>
</evidence>
<name>A0A495A4B3_9MICC</name>
<evidence type="ECO:0000259" key="2">
    <source>
        <dbReference type="SMART" id="SM00347"/>
    </source>
</evidence>
<dbReference type="EMBL" id="PNJG02000006">
    <property type="protein sequence ID" value="RKQ33137.1"/>
    <property type="molecule type" value="Genomic_DNA"/>
</dbReference>